<dbReference type="Proteomes" id="UP001596137">
    <property type="component" value="Unassembled WGS sequence"/>
</dbReference>
<dbReference type="SUPFAM" id="SSF47090">
    <property type="entry name" value="PGBD-like"/>
    <property type="match status" value="1"/>
</dbReference>
<accession>A0ABW1NAA4</accession>
<evidence type="ECO:0000256" key="1">
    <source>
        <dbReference type="ARBA" id="ARBA00004196"/>
    </source>
</evidence>
<gene>
    <name evidence="4" type="ORF">ACFP1K_01995</name>
</gene>
<proteinExistence type="predicted"/>
<dbReference type="InterPro" id="IPR036365">
    <property type="entry name" value="PGBD-like_sf"/>
</dbReference>
<protein>
    <submittedName>
        <fullName evidence="4">Peptidoglycan-binding protein</fullName>
    </submittedName>
</protein>
<keyword evidence="2" id="KW-0175">Coiled coil</keyword>
<keyword evidence="5" id="KW-1185">Reference proteome</keyword>
<dbReference type="InterPro" id="IPR036366">
    <property type="entry name" value="PGBDSf"/>
</dbReference>
<evidence type="ECO:0000259" key="3">
    <source>
        <dbReference type="Pfam" id="PF01471"/>
    </source>
</evidence>
<feature type="domain" description="Peptidoglycan binding-like" evidence="3">
    <location>
        <begin position="118"/>
        <end position="164"/>
    </location>
</feature>
<comment type="caution">
    <text evidence="4">The sequence shown here is derived from an EMBL/GenBank/DDBJ whole genome shotgun (WGS) entry which is preliminary data.</text>
</comment>
<dbReference type="Pfam" id="PF01471">
    <property type="entry name" value="PG_binding_1"/>
    <property type="match status" value="1"/>
</dbReference>
<comment type="subcellular location">
    <subcellularLocation>
        <location evidence="1">Cell envelope</location>
    </subcellularLocation>
</comment>
<dbReference type="EMBL" id="JBHSRF010000002">
    <property type="protein sequence ID" value="MFC6079913.1"/>
    <property type="molecule type" value="Genomic_DNA"/>
</dbReference>
<dbReference type="PANTHER" id="PTHR32347">
    <property type="entry name" value="EFFLUX SYSTEM COMPONENT YKNX-RELATED"/>
    <property type="match status" value="1"/>
</dbReference>
<dbReference type="Gene3D" id="1.10.101.10">
    <property type="entry name" value="PGBD-like superfamily/PGBD"/>
    <property type="match status" value="1"/>
</dbReference>
<organism evidence="4 5">
    <name type="scientific">Sphaerisporangium aureirubrum</name>
    <dbReference type="NCBI Taxonomy" id="1544736"/>
    <lineage>
        <taxon>Bacteria</taxon>
        <taxon>Bacillati</taxon>
        <taxon>Actinomycetota</taxon>
        <taxon>Actinomycetes</taxon>
        <taxon>Streptosporangiales</taxon>
        <taxon>Streptosporangiaceae</taxon>
        <taxon>Sphaerisporangium</taxon>
    </lineage>
</organism>
<evidence type="ECO:0000256" key="2">
    <source>
        <dbReference type="ARBA" id="ARBA00023054"/>
    </source>
</evidence>
<evidence type="ECO:0000313" key="5">
    <source>
        <dbReference type="Proteomes" id="UP001596137"/>
    </source>
</evidence>
<dbReference type="RefSeq" id="WP_380746429.1">
    <property type="nucleotide sequence ID" value="NZ_JBHSRF010000002.1"/>
</dbReference>
<dbReference type="InterPro" id="IPR050465">
    <property type="entry name" value="UPF0194_transport"/>
</dbReference>
<evidence type="ECO:0000313" key="4">
    <source>
        <dbReference type="EMBL" id="MFC6079913.1"/>
    </source>
</evidence>
<dbReference type="Gene3D" id="2.40.420.20">
    <property type="match status" value="1"/>
</dbReference>
<name>A0ABW1NAA4_9ACTN</name>
<reference evidence="5" key="1">
    <citation type="journal article" date="2019" name="Int. J. Syst. Evol. Microbiol.">
        <title>The Global Catalogue of Microorganisms (GCM) 10K type strain sequencing project: providing services to taxonomists for standard genome sequencing and annotation.</title>
        <authorList>
            <consortium name="The Broad Institute Genomics Platform"/>
            <consortium name="The Broad Institute Genome Sequencing Center for Infectious Disease"/>
            <person name="Wu L."/>
            <person name="Ma J."/>
        </authorList>
    </citation>
    <scope>NUCLEOTIDE SEQUENCE [LARGE SCALE GENOMIC DNA]</scope>
    <source>
        <strain evidence="5">JCM 30346</strain>
    </source>
</reference>
<dbReference type="InterPro" id="IPR002477">
    <property type="entry name" value="Peptidoglycan-bd-like"/>
</dbReference>
<sequence>MTRTVGVSLAGIVVLAAAGGGWVLLREPPPAPPAAPPAGGTVPVTAGDVVQRQQVNGTLTYDGAYAVTGHGGTVTRLPRIGATIKRGRALYEADGRRVPLMYGGRPAWRPLGLGMTDGADVLQLERNLRALGERGFTVDRHYDLGTYYAVRRWQRDSHLPITGTVPLGQVVFLPGAIRVTGHDVKTGESAGGQVLHGTGTAPVVTAELDPASSPPVRRGDKVRVVLPDGATRQGRITRISPVAQTAQAEPGQGPGEAPSTIPITIRLTGKPFRMLDQALVQVDITSEERKNVLTVPVVALLAQPGGKYALVTVDGTRRTTVPVETGLFDEVDGTVEVTGVPEGTLVEVPAG</sequence>